<gene>
    <name evidence="1" type="primary">CSON014522</name>
</gene>
<reference evidence="1" key="1">
    <citation type="submission" date="2018-04" db="EMBL/GenBank/DDBJ databases">
        <authorList>
            <person name="Go L.Y."/>
            <person name="Mitchell J.A."/>
        </authorList>
    </citation>
    <scope>NUCLEOTIDE SEQUENCE</scope>
    <source>
        <tissue evidence="1">Whole organism</tissue>
    </source>
</reference>
<name>A0A336KQI2_CULSO</name>
<organism evidence="1">
    <name type="scientific">Culicoides sonorensis</name>
    <name type="common">Biting midge</name>
    <dbReference type="NCBI Taxonomy" id="179676"/>
    <lineage>
        <taxon>Eukaryota</taxon>
        <taxon>Metazoa</taxon>
        <taxon>Ecdysozoa</taxon>
        <taxon>Arthropoda</taxon>
        <taxon>Hexapoda</taxon>
        <taxon>Insecta</taxon>
        <taxon>Pterygota</taxon>
        <taxon>Neoptera</taxon>
        <taxon>Endopterygota</taxon>
        <taxon>Diptera</taxon>
        <taxon>Nematocera</taxon>
        <taxon>Chironomoidea</taxon>
        <taxon>Ceratopogonidae</taxon>
        <taxon>Ceratopogoninae</taxon>
        <taxon>Culicoides</taxon>
        <taxon>Monoculicoides</taxon>
    </lineage>
</organism>
<proteinExistence type="predicted"/>
<dbReference type="EMBL" id="UFQT01000827">
    <property type="protein sequence ID" value="SSX27429.1"/>
    <property type="molecule type" value="Genomic_DNA"/>
</dbReference>
<sequence length="100" mass="10836">MKFRGSNGSPKSLSAMCSIIHCVAASKPEFLTTLQDLALVIPGDYQGIFKGKHHSSRYVYLTFALEPHSTRSSTLNLNASPGFNVDHVGKELLSILLGIC</sequence>
<dbReference type="VEuPathDB" id="VectorBase:CSON014522"/>
<dbReference type="AlphaFoldDB" id="A0A336KQI2"/>
<protein>
    <submittedName>
        <fullName evidence="1">CSON014522 protein</fullName>
    </submittedName>
</protein>
<reference evidence="2" key="2">
    <citation type="submission" date="2018-07" db="EMBL/GenBank/DDBJ databases">
        <authorList>
            <person name="Quirk P.G."/>
            <person name="Krulwich T.A."/>
        </authorList>
    </citation>
    <scope>NUCLEOTIDE SEQUENCE</scope>
</reference>
<evidence type="ECO:0000313" key="1">
    <source>
        <dbReference type="EMBL" id="SSX07086.1"/>
    </source>
</evidence>
<accession>A0A336KQI2</accession>
<dbReference type="EMBL" id="UFQS01000827">
    <property type="protein sequence ID" value="SSX07086.1"/>
    <property type="molecule type" value="Genomic_DNA"/>
</dbReference>
<evidence type="ECO:0000313" key="2">
    <source>
        <dbReference type="EMBL" id="SSX27429.1"/>
    </source>
</evidence>